<keyword evidence="2" id="KW-0378">Hydrolase</keyword>
<organism evidence="2 3">
    <name type="scientific">Acidiluteibacter ferrifornacis</name>
    <dbReference type="NCBI Taxonomy" id="2692424"/>
    <lineage>
        <taxon>Bacteria</taxon>
        <taxon>Pseudomonadati</taxon>
        <taxon>Bacteroidota</taxon>
        <taxon>Flavobacteriia</taxon>
        <taxon>Flavobacteriales</taxon>
        <taxon>Cryomorphaceae</taxon>
        <taxon>Acidiluteibacter</taxon>
    </lineage>
</organism>
<name>A0A6N9NIE2_9FLAO</name>
<proteinExistence type="predicted"/>
<dbReference type="InterPro" id="IPR000073">
    <property type="entry name" value="AB_hydrolase_1"/>
</dbReference>
<comment type="caution">
    <text evidence="2">The sequence shown here is derived from an EMBL/GenBank/DDBJ whole genome shotgun (WGS) entry which is preliminary data.</text>
</comment>
<protein>
    <submittedName>
        <fullName evidence="2">Alpha/beta fold hydrolase</fullName>
    </submittedName>
</protein>
<sequence length="285" mass="31694">MAPKTKLPFIIKVLRFYFNTLGKITPALSSKLLIKLFSTPQTKKVRQREKVVLKGALHKRVTIEGHDIQVHEWGQGEKIAYLLHGWEGNGGSMGAFVSPLSQMGYKVITFDGPAHGKSSGKTANILLFSQVFKGIVDQYGPAEIIISHSFGTSVMLYSAVKHGIQPKAAALLSGNDKVEDIFHEFAQLMNLDQTQENRLFDTIKSDFNIDARELIMSEYAKKSGIQKALLIHDKNDRIIPYSNTEALAKNWPAATVLPVENTGHYKMLWAPAVINPTIAFFKALD</sequence>
<dbReference type="InterPro" id="IPR050266">
    <property type="entry name" value="AB_hydrolase_sf"/>
</dbReference>
<feature type="domain" description="AB hydrolase-1" evidence="1">
    <location>
        <begin position="82"/>
        <end position="192"/>
    </location>
</feature>
<dbReference type="AlphaFoldDB" id="A0A6N9NIE2"/>
<reference evidence="2 3" key="1">
    <citation type="submission" date="2019-12" db="EMBL/GenBank/DDBJ databases">
        <authorList>
            <person name="Zhao J."/>
        </authorList>
    </citation>
    <scope>NUCLEOTIDE SEQUENCE [LARGE SCALE GENOMIC DNA]</scope>
    <source>
        <strain evidence="2 3">S-15</strain>
    </source>
</reference>
<dbReference type="RefSeq" id="WP_160633413.1">
    <property type="nucleotide sequence ID" value="NZ_WWNE01000007.1"/>
</dbReference>
<gene>
    <name evidence="2" type="ORF">GQN54_10085</name>
</gene>
<dbReference type="Proteomes" id="UP000470771">
    <property type="component" value="Unassembled WGS sequence"/>
</dbReference>
<dbReference type="PANTHER" id="PTHR43798">
    <property type="entry name" value="MONOACYLGLYCEROL LIPASE"/>
    <property type="match status" value="1"/>
</dbReference>
<dbReference type="Gene3D" id="3.40.50.1820">
    <property type="entry name" value="alpha/beta hydrolase"/>
    <property type="match status" value="1"/>
</dbReference>
<evidence type="ECO:0000313" key="3">
    <source>
        <dbReference type="Proteomes" id="UP000470771"/>
    </source>
</evidence>
<evidence type="ECO:0000313" key="2">
    <source>
        <dbReference type="EMBL" id="NBG66466.1"/>
    </source>
</evidence>
<keyword evidence="3" id="KW-1185">Reference proteome</keyword>
<dbReference type="Pfam" id="PF00561">
    <property type="entry name" value="Abhydrolase_1"/>
    <property type="match status" value="1"/>
</dbReference>
<dbReference type="EMBL" id="WWNE01000007">
    <property type="protein sequence ID" value="NBG66466.1"/>
    <property type="molecule type" value="Genomic_DNA"/>
</dbReference>
<dbReference type="SUPFAM" id="SSF53474">
    <property type="entry name" value="alpha/beta-Hydrolases"/>
    <property type="match status" value="1"/>
</dbReference>
<evidence type="ECO:0000259" key="1">
    <source>
        <dbReference type="Pfam" id="PF00561"/>
    </source>
</evidence>
<accession>A0A6N9NIE2</accession>
<dbReference type="GO" id="GO:0016787">
    <property type="term" value="F:hydrolase activity"/>
    <property type="evidence" value="ECO:0007669"/>
    <property type="project" value="UniProtKB-KW"/>
</dbReference>
<dbReference type="PANTHER" id="PTHR43798:SF33">
    <property type="entry name" value="HYDROLASE, PUTATIVE (AFU_ORTHOLOGUE AFUA_2G14860)-RELATED"/>
    <property type="match status" value="1"/>
</dbReference>
<dbReference type="GO" id="GO:0016020">
    <property type="term" value="C:membrane"/>
    <property type="evidence" value="ECO:0007669"/>
    <property type="project" value="TreeGrafter"/>
</dbReference>
<dbReference type="InterPro" id="IPR029058">
    <property type="entry name" value="AB_hydrolase_fold"/>
</dbReference>